<dbReference type="Gene3D" id="1.10.10.10">
    <property type="entry name" value="Winged helix-like DNA-binding domain superfamily/Winged helix DNA-binding domain"/>
    <property type="match status" value="1"/>
</dbReference>
<accession>A0AA35CLN8</accession>
<feature type="domain" description="HTH iclR-type" evidence="10">
    <location>
        <begin position="21"/>
        <end position="83"/>
    </location>
</feature>
<dbReference type="EMBL" id="AP025628">
    <property type="protein sequence ID" value="BDG59817.1"/>
    <property type="molecule type" value="Genomic_DNA"/>
</dbReference>
<dbReference type="PANTHER" id="PTHR30136">
    <property type="entry name" value="HELIX-TURN-HELIX TRANSCRIPTIONAL REGULATOR, ICLR FAMILY"/>
    <property type="match status" value="1"/>
</dbReference>
<dbReference type="PROSITE" id="PS51077">
    <property type="entry name" value="HTH_ICLR"/>
    <property type="match status" value="1"/>
</dbReference>
<dbReference type="PANTHER" id="PTHR30136:SF24">
    <property type="entry name" value="HTH-TYPE TRANSCRIPTIONAL REPRESSOR ALLR"/>
    <property type="match status" value="1"/>
</dbReference>
<dbReference type="Gene3D" id="3.30.450.40">
    <property type="match status" value="1"/>
</dbReference>
<dbReference type="InterPro" id="IPR034660">
    <property type="entry name" value="DinB/YfiT-like"/>
</dbReference>
<evidence type="ECO:0000256" key="7">
    <source>
        <dbReference type="ARBA" id="ARBA00070406"/>
    </source>
</evidence>
<keyword evidence="2 8" id="KW-0479">Metal-binding</keyword>
<sequence length="407" mass="43616">MSRTRHDRSSTDRPTAPSPGTQALERGLALLEILRGAPGGLALADLAAASGLHKSTVHRLVAALSRWGYVSRSPDGGRYRLGIRLAELGQVALQALDLRAEAAPHLRELVARTGITAHLGVLHGTEIVYLDKVESDTATVRMAATIGGRMPVHSTAIGKAILAHLPEDDVRALLARTGLPARTPRTITDMEVLIDQLRLVRRSGWALDDTENEEGIRAQPPERAVAGRHAGGSEGNGGVTPMTADDLSRLMAYRLWARGRVLASLEVLPAQTFTAPAVSSFPSIRDTLVHILSADMIWVSRLGGVSPDAHLQPGDHPDLASLQARWEVVDRALRAAVEGPPPADPGRVVTYRTTAGVEYRQPLGQIVQHLVNHQTYHLGQVATLVRQFGGRPPTIDLAVFDREGGAG</sequence>
<protein>
    <recommendedName>
        <fullName evidence="7">Glycerol operon regulatory protein</fullName>
    </recommendedName>
</protein>
<reference evidence="12" key="1">
    <citation type="submission" date="2022-03" db="EMBL/GenBank/DDBJ databases">
        <title>Complete genome sequence of Caldinitratiruptor microaerophilus.</title>
        <authorList>
            <person name="Mukaiyama R."/>
            <person name="Nishiyama T."/>
            <person name="Ueda K."/>
        </authorList>
    </citation>
    <scope>NUCLEOTIDE SEQUENCE</scope>
    <source>
        <strain evidence="12">JCM 16183</strain>
    </source>
</reference>
<dbReference type="SUPFAM" id="SSF55781">
    <property type="entry name" value="GAF domain-like"/>
    <property type="match status" value="1"/>
</dbReference>
<keyword evidence="13" id="KW-1185">Reference proteome</keyword>
<dbReference type="SUPFAM" id="SSF109854">
    <property type="entry name" value="DinB/YfiT-like putative metalloenzymes"/>
    <property type="match status" value="1"/>
</dbReference>
<dbReference type="SUPFAM" id="SSF46785">
    <property type="entry name" value="Winged helix' DNA-binding domain"/>
    <property type="match status" value="1"/>
</dbReference>
<feature type="compositionally biased region" description="Gly residues" evidence="9">
    <location>
        <begin position="229"/>
        <end position="238"/>
    </location>
</feature>
<dbReference type="GO" id="GO:0046872">
    <property type="term" value="F:metal ion binding"/>
    <property type="evidence" value="ECO:0007669"/>
    <property type="project" value="UniProtKB-KW"/>
</dbReference>
<dbReference type="GO" id="GO:0003700">
    <property type="term" value="F:DNA-binding transcription factor activity"/>
    <property type="evidence" value="ECO:0007669"/>
    <property type="project" value="TreeGrafter"/>
</dbReference>
<dbReference type="KEGG" id="cmic:caldi_09070"/>
<dbReference type="Pfam" id="PF05163">
    <property type="entry name" value="DinB"/>
    <property type="match status" value="1"/>
</dbReference>
<dbReference type="InterPro" id="IPR029016">
    <property type="entry name" value="GAF-like_dom_sf"/>
</dbReference>
<dbReference type="GO" id="GO:0003677">
    <property type="term" value="F:DNA binding"/>
    <property type="evidence" value="ECO:0007669"/>
    <property type="project" value="UniProtKB-KW"/>
</dbReference>
<feature type="binding site" evidence="8">
    <location>
        <position position="373"/>
    </location>
    <ligand>
        <name>a divalent metal cation</name>
        <dbReference type="ChEBI" id="CHEBI:60240"/>
    </ligand>
</feature>
<dbReference type="Pfam" id="PF09339">
    <property type="entry name" value="HTH_IclR"/>
    <property type="match status" value="1"/>
</dbReference>
<dbReference type="InterPro" id="IPR050707">
    <property type="entry name" value="HTH_MetabolicPath_Reg"/>
</dbReference>
<dbReference type="InterPro" id="IPR007837">
    <property type="entry name" value="DinB"/>
</dbReference>
<comment type="similarity">
    <text evidence="1">Belongs to the DinB family.</text>
</comment>
<evidence type="ECO:0000256" key="2">
    <source>
        <dbReference type="ARBA" id="ARBA00022723"/>
    </source>
</evidence>
<dbReference type="AlphaFoldDB" id="A0AA35CLN8"/>
<dbReference type="PROSITE" id="PS51078">
    <property type="entry name" value="ICLR_ED"/>
    <property type="match status" value="1"/>
</dbReference>
<dbReference type="Pfam" id="PF01614">
    <property type="entry name" value="IclR_C"/>
    <property type="match status" value="1"/>
</dbReference>
<evidence type="ECO:0000256" key="9">
    <source>
        <dbReference type="SAM" id="MobiDB-lite"/>
    </source>
</evidence>
<feature type="binding site" evidence="8">
    <location>
        <position position="377"/>
    </location>
    <ligand>
        <name>a divalent metal cation</name>
        <dbReference type="ChEBI" id="CHEBI:60240"/>
    </ligand>
</feature>
<dbReference type="GO" id="GO:0045892">
    <property type="term" value="P:negative regulation of DNA-templated transcription"/>
    <property type="evidence" value="ECO:0007669"/>
    <property type="project" value="TreeGrafter"/>
</dbReference>
<dbReference type="RefSeq" id="WP_264843907.1">
    <property type="nucleotide sequence ID" value="NZ_AP025628.1"/>
</dbReference>
<comment type="function">
    <text evidence="6">May be an activator protein for the gylABX operon.</text>
</comment>
<evidence type="ECO:0000256" key="4">
    <source>
        <dbReference type="ARBA" id="ARBA00023125"/>
    </source>
</evidence>
<dbReference type="Proteomes" id="UP001163687">
    <property type="component" value="Chromosome"/>
</dbReference>
<gene>
    <name evidence="12" type="ORF">caldi_09070</name>
</gene>
<feature type="region of interest" description="Disordered" evidence="9">
    <location>
        <begin position="1"/>
        <end position="21"/>
    </location>
</feature>
<evidence type="ECO:0000313" key="13">
    <source>
        <dbReference type="Proteomes" id="UP001163687"/>
    </source>
</evidence>
<organism evidence="12 13">
    <name type="scientific">Caldinitratiruptor microaerophilus</name>
    <dbReference type="NCBI Taxonomy" id="671077"/>
    <lineage>
        <taxon>Bacteria</taxon>
        <taxon>Bacillati</taxon>
        <taxon>Bacillota</taxon>
        <taxon>Clostridia</taxon>
        <taxon>Eubacteriales</taxon>
        <taxon>Symbiobacteriaceae</taxon>
        <taxon>Caldinitratiruptor</taxon>
    </lineage>
</organism>
<dbReference type="Gene3D" id="1.20.120.450">
    <property type="entry name" value="dinb family like domain"/>
    <property type="match status" value="1"/>
</dbReference>
<evidence type="ECO:0000256" key="3">
    <source>
        <dbReference type="ARBA" id="ARBA00023015"/>
    </source>
</evidence>
<evidence type="ECO:0000256" key="8">
    <source>
        <dbReference type="PIRSR" id="PIRSR607837-1"/>
    </source>
</evidence>
<evidence type="ECO:0000256" key="6">
    <source>
        <dbReference type="ARBA" id="ARBA00058938"/>
    </source>
</evidence>
<evidence type="ECO:0000259" key="11">
    <source>
        <dbReference type="PROSITE" id="PS51078"/>
    </source>
</evidence>
<evidence type="ECO:0000313" key="12">
    <source>
        <dbReference type="EMBL" id="BDG59817.1"/>
    </source>
</evidence>
<feature type="region of interest" description="Disordered" evidence="9">
    <location>
        <begin position="211"/>
        <end position="240"/>
    </location>
</feature>
<name>A0AA35CLN8_9FIRM</name>
<feature type="domain" description="IclR-ED" evidence="11">
    <location>
        <begin position="84"/>
        <end position="268"/>
    </location>
</feature>
<feature type="binding site" evidence="8">
    <location>
        <position position="290"/>
    </location>
    <ligand>
        <name>a divalent metal cation</name>
        <dbReference type="ChEBI" id="CHEBI:60240"/>
    </ligand>
</feature>
<dbReference type="SMART" id="SM00346">
    <property type="entry name" value="HTH_ICLR"/>
    <property type="match status" value="1"/>
</dbReference>
<dbReference type="InterPro" id="IPR036390">
    <property type="entry name" value="WH_DNA-bd_sf"/>
</dbReference>
<evidence type="ECO:0000256" key="5">
    <source>
        <dbReference type="ARBA" id="ARBA00023163"/>
    </source>
</evidence>
<dbReference type="InterPro" id="IPR005471">
    <property type="entry name" value="Tscrpt_reg_IclR_N"/>
</dbReference>
<proteinExistence type="inferred from homology"/>
<dbReference type="InterPro" id="IPR036388">
    <property type="entry name" value="WH-like_DNA-bd_sf"/>
</dbReference>
<evidence type="ECO:0000256" key="1">
    <source>
        <dbReference type="ARBA" id="ARBA00008635"/>
    </source>
</evidence>
<keyword evidence="3" id="KW-0805">Transcription regulation</keyword>
<dbReference type="InterPro" id="IPR014757">
    <property type="entry name" value="Tscrpt_reg_IclR_C"/>
</dbReference>
<keyword evidence="5" id="KW-0804">Transcription</keyword>
<evidence type="ECO:0000259" key="10">
    <source>
        <dbReference type="PROSITE" id="PS51077"/>
    </source>
</evidence>
<dbReference type="FunFam" id="1.10.10.10:FF:000056">
    <property type="entry name" value="IclR family transcriptional regulator"/>
    <property type="match status" value="1"/>
</dbReference>
<keyword evidence="4" id="KW-0238">DNA-binding</keyword>